<dbReference type="Pfam" id="PF00702">
    <property type="entry name" value="Hydrolase"/>
    <property type="match status" value="1"/>
</dbReference>
<dbReference type="PRINTS" id="PR00413">
    <property type="entry name" value="HADHALOGNASE"/>
</dbReference>
<name>A0ABW7Z7Q2_9ACTN</name>
<dbReference type="InterPro" id="IPR023198">
    <property type="entry name" value="PGP-like_dom2"/>
</dbReference>
<dbReference type="Gene3D" id="3.40.50.1000">
    <property type="entry name" value="HAD superfamily/HAD-like"/>
    <property type="match status" value="1"/>
</dbReference>
<dbReference type="PANTHER" id="PTHR47829:SF1">
    <property type="entry name" value="HAD FAMILY PHOSPHATASE"/>
    <property type="match status" value="1"/>
</dbReference>
<proteinExistence type="predicted"/>
<dbReference type="SFLD" id="SFLDS00003">
    <property type="entry name" value="Haloacid_Dehalogenase"/>
    <property type="match status" value="1"/>
</dbReference>
<keyword evidence="1" id="KW-0378">Hydrolase</keyword>
<dbReference type="GO" id="GO:0016787">
    <property type="term" value="F:hydrolase activity"/>
    <property type="evidence" value="ECO:0007669"/>
    <property type="project" value="UniProtKB-KW"/>
</dbReference>
<reference evidence="1 2" key="1">
    <citation type="submission" date="2024-10" db="EMBL/GenBank/DDBJ databases">
        <title>The Natural Products Discovery Center: Release of the First 8490 Sequenced Strains for Exploring Actinobacteria Biosynthetic Diversity.</title>
        <authorList>
            <person name="Kalkreuter E."/>
            <person name="Kautsar S.A."/>
            <person name="Yang D."/>
            <person name="Bader C.D."/>
            <person name="Teijaro C.N."/>
            <person name="Fluegel L."/>
            <person name="Davis C.M."/>
            <person name="Simpson J.R."/>
            <person name="Lauterbach L."/>
            <person name="Steele A.D."/>
            <person name="Gui C."/>
            <person name="Meng S."/>
            <person name="Li G."/>
            <person name="Viehrig K."/>
            <person name="Ye F."/>
            <person name="Su P."/>
            <person name="Kiefer A.F."/>
            <person name="Nichols A."/>
            <person name="Cepeda A.J."/>
            <person name="Yan W."/>
            <person name="Fan B."/>
            <person name="Jiang Y."/>
            <person name="Adhikari A."/>
            <person name="Zheng C.-J."/>
            <person name="Schuster L."/>
            <person name="Cowan T.M."/>
            <person name="Smanski M.J."/>
            <person name="Chevrette M.G."/>
            <person name="De Carvalho L.P.S."/>
            <person name="Shen B."/>
        </authorList>
    </citation>
    <scope>NUCLEOTIDE SEQUENCE [LARGE SCALE GENOMIC DNA]</scope>
    <source>
        <strain evidence="1 2">NPDC050545</strain>
    </source>
</reference>
<dbReference type="InterPro" id="IPR052898">
    <property type="entry name" value="ACAD10-like"/>
</dbReference>
<dbReference type="InterPro" id="IPR006439">
    <property type="entry name" value="HAD-SF_hydro_IA"/>
</dbReference>
<keyword evidence="2" id="KW-1185">Reference proteome</keyword>
<organism evidence="1 2">
    <name type="scientific">Nonomuraea typhae</name>
    <dbReference type="NCBI Taxonomy" id="2603600"/>
    <lineage>
        <taxon>Bacteria</taxon>
        <taxon>Bacillati</taxon>
        <taxon>Actinomycetota</taxon>
        <taxon>Actinomycetes</taxon>
        <taxon>Streptosporangiales</taxon>
        <taxon>Streptosporangiaceae</taxon>
        <taxon>Nonomuraea</taxon>
    </lineage>
</organism>
<comment type="caution">
    <text evidence="1">The sequence shown here is derived from an EMBL/GenBank/DDBJ whole genome shotgun (WGS) entry which is preliminary data.</text>
</comment>
<dbReference type="CDD" id="cd02603">
    <property type="entry name" value="HAD_sEH-N_like"/>
    <property type="match status" value="1"/>
</dbReference>
<dbReference type="RefSeq" id="WP_397089649.1">
    <property type="nucleotide sequence ID" value="NZ_JBITGY010000013.1"/>
</dbReference>
<dbReference type="SFLD" id="SFLDG01129">
    <property type="entry name" value="C1.5:_HAD__Beta-PGM__Phosphata"/>
    <property type="match status" value="1"/>
</dbReference>
<sequence length="209" mass="22926">MIRGVLFDWCGVLTSDLGEAMRTFARTEGLAEDAFIDYLMLEEAGHAVSVATETGEAGQPEFVRAVAERLGVAAEGLMRRISAPLRPDEQVLAAVARLRERGLATAVVSNSWGTDPYDPYGPWRLEERFDALVISHAVRLRKPDPRIYRLACDVLGLDPRECVFVDDTATNLVPARRMGMTAIHHRNSAATVAALEEVCSAERPIDHPG</sequence>
<gene>
    <name evidence="1" type="ORF">ACIBG2_41325</name>
</gene>
<dbReference type="Gene3D" id="1.10.150.240">
    <property type="entry name" value="Putative phosphatase, domain 2"/>
    <property type="match status" value="1"/>
</dbReference>
<dbReference type="EMBL" id="JBITGY010000013">
    <property type="protein sequence ID" value="MFI6503885.1"/>
    <property type="molecule type" value="Genomic_DNA"/>
</dbReference>
<dbReference type="PANTHER" id="PTHR47829">
    <property type="entry name" value="HYDROLASE, PUTATIVE (AFU_ORTHOLOGUE AFUA_1G12880)-RELATED"/>
    <property type="match status" value="1"/>
</dbReference>
<evidence type="ECO:0000313" key="1">
    <source>
        <dbReference type="EMBL" id="MFI6503885.1"/>
    </source>
</evidence>
<dbReference type="InterPro" id="IPR023214">
    <property type="entry name" value="HAD_sf"/>
</dbReference>
<protein>
    <submittedName>
        <fullName evidence="1">HAD family hydrolase</fullName>
    </submittedName>
</protein>
<dbReference type="SUPFAM" id="SSF56784">
    <property type="entry name" value="HAD-like"/>
    <property type="match status" value="1"/>
</dbReference>
<accession>A0ABW7Z7Q2</accession>
<evidence type="ECO:0000313" key="2">
    <source>
        <dbReference type="Proteomes" id="UP001612741"/>
    </source>
</evidence>
<dbReference type="Proteomes" id="UP001612741">
    <property type="component" value="Unassembled WGS sequence"/>
</dbReference>
<dbReference type="InterPro" id="IPR036412">
    <property type="entry name" value="HAD-like_sf"/>
</dbReference>
<dbReference type="NCBIfam" id="TIGR01509">
    <property type="entry name" value="HAD-SF-IA-v3"/>
    <property type="match status" value="1"/>
</dbReference>